<dbReference type="AlphaFoldDB" id="A0A2N9EQH7"/>
<gene>
    <name evidence="2" type="ORF">FSB_LOCUS4967</name>
</gene>
<dbReference type="SUPFAM" id="SSF81383">
    <property type="entry name" value="F-box domain"/>
    <property type="match status" value="1"/>
</dbReference>
<name>A0A2N9EQH7_FAGSY</name>
<dbReference type="PANTHER" id="PTHR38926">
    <property type="entry name" value="F-BOX DOMAIN CONTAINING PROTEIN, EXPRESSED"/>
    <property type="match status" value="1"/>
</dbReference>
<accession>A0A2N9EQH7</accession>
<protein>
    <recommendedName>
        <fullName evidence="1">F-box domain-containing protein</fullName>
    </recommendedName>
</protein>
<reference evidence="2" key="1">
    <citation type="submission" date="2018-02" db="EMBL/GenBank/DDBJ databases">
        <authorList>
            <person name="Cohen D.B."/>
            <person name="Kent A.D."/>
        </authorList>
    </citation>
    <scope>NUCLEOTIDE SEQUENCE</scope>
</reference>
<organism evidence="2">
    <name type="scientific">Fagus sylvatica</name>
    <name type="common">Beechnut</name>
    <dbReference type="NCBI Taxonomy" id="28930"/>
    <lineage>
        <taxon>Eukaryota</taxon>
        <taxon>Viridiplantae</taxon>
        <taxon>Streptophyta</taxon>
        <taxon>Embryophyta</taxon>
        <taxon>Tracheophyta</taxon>
        <taxon>Spermatophyta</taxon>
        <taxon>Magnoliopsida</taxon>
        <taxon>eudicotyledons</taxon>
        <taxon>Gunneridae</taxon>
        <taxon>Pentapetalae</taxon>
        <taxon>rosids</taxon>
        <taxon>fabids</taxon>
        <taxon>Fagales</taxon>
        <taxon>Fagaceae</taxon>
        <taxon>Fagus</taxon>
    </lineage>
</organism>
<dbReference type="EMBL" id="OIVN01000251">
    <property type="protein sequence ID" value="SPC77085.1"/>
    <property type="molecule type" value="Genomic_DNA"/>
</dbReference>
<dbReference type="InterPro" id="IPR036047">
    <property type="entry name" value="F-box-like_dom_sf"/>
</dbReference>
<dbReference type="Gene3D" id="3.80.10.10">
    <property type="entry name" value="Ribonuclease Inhibitor"/>
    <property type="match status" value="1"/>
</dbReference>
<feature type="domain" description="F-box" evidence="1">
    <location>
        <begin position="17"/>
        <end position="57"/>
    </location>
</feature>
<dbReference type="InterPro" id="IPR001810">
    <property type="entry name" value="F-box_dom"/>
</dbReference>
<evidence type="ECO:0000313" key="2">
    <source>
        <dbReference type="EMBL" id="SPC77085.1"/>
    </source>
</evidence>
<dbReference type="SUPFAM" id="SSF52047">
    <property type="entry name" value="RNI-like"/>
    <property type="match status" value="1"/>
</dbReference>
<dbReference type="Gene3D" id="1.20.1280.50">
    <property type="match status" value="1"/>
</dbReference>
<evidence type="ECO:0000259" key="1">
    <source>
        <dbReference type="Pfam" id="PF12937"/>
    </source>
</evidence>
<dbReference type="InterPro" id="IPR032675">
    <property type="entry name" value="LRR_dom_sf"/>
</dbReference>
<proteinExistence type="predicted"/>
<dbReference type="PANTHER" id="PTHR38926:SF58">
    <property type="entry name" value="F-BOX DOMAIN-CONTAINING PROTEIN"/>
    <property type="match status" value="1"/>
</dbReference>
<dbReference type="Pfam" id="PF12937">
    <property type="entry name" value="F-box-like"/>
    <property type="match status" value="1"/>
</dbReference>
<sequence>MRNRRSSARSWSNMDYDILVKIFMTVNVMDLISSVSLVCSSWHTACCDPVIWKKLDLSMLISNSIHIPPEPYAWSDEHSNKKLMKILRTCLNLSHGNVTCLVFHFYVFIKNEHLVCAAQRTRNLKRLVLPAWNQLTASGIREAFKMWEGLESMTVPCLFNPTSIMQVISTYCKNFSELKIMCPFDLDFASALIKYVPKLKVFSLRCTMVYKEALIRILDNLKHLEVLNICHCLVIHIKDTTGSITVYRELDQTIIEKGSRLREFLTCQTKPCAMCQRTFEEDGILRWYEYEQGRWREDEVKSLAH</sequence>